<keyword evidence="1 5" id="KW-0413">Isomerase</keyword>
<dbReference type="EMBL" id="DVLT01000038">
    <property type="protein sequence ID" value="HIU02745.1"/>
    <property type="molecule type" value="Genomic_DNA"/>
</dbReference>
<dbReference type="SUPFAM" id="SSF54534">
    <property type="entry name" value="FKBP-like"/>
    <property type="match status" value="1"/>
</dbReference>
<keyword evidence="1" id="KW-0697">Rotamase</keyword>
<feature type="region of interest" description="Disordered" evidence="2">
    <location>
        <begin position="342"/>
        <end position="391"/>
    </location>
</feature>
<reference evidence="5" key="2">
    <citation type="journal article" date="2021" name="PeerJ">
        <title>Extensive microbial diversity within the chicken gut microbiome revealed by metagenomics and culture.</title>
        <authorList>
            <person name="Gilroy R."/>
            <person name="Ravi A."/>
            <person name="Getino M."/>
            <person name="Pursley I."/>
            <person name="Horton D.L."/>
            <person name="Alikhan N.F."/>
            <person name="Baker D."/>
            <person name="Gharbi K."/>
            <person name="Hall N."/>
            <person name="Watson M."/>
            <person name="Adriaenssens E.M."/>
            <person name="Foster-Nyarko E."/>
            <person name="Jarju S."/>
            <person name="Secka A."/>
            <person name="Antonio M."/>
            <person name="Oren A."/>
            <person name="Chaudhuri R.R."/>
            <person name="La Ragione R."/>
            <person name="Hildebrand F."/>
            <person name="Pallen M.J."/>
        </authorList>
    </citation>
    <scope>NUCLEOTIDE SEQUENCE</scope>
    <source>
        <strain evidence="5">CHK187-14744</strain>
    </source>
</reference>
<comment type="caution">
    <text evidence="5">The sequence shown here is derived from an EMBL/GenBank/DDBJ whole genome shotgun (WGS) entry which is preliminary data.</text>
</comment>
<dbReference type="GO" id="GO:0003755">
    <property type="term" value="F:peptidyl-prolyl cis-trans isomerase activity"/>
    <property type="evidence" value="ECO:0007669"/>
    <property type="project" value="UniProtKB-KW"/>
</dbReference>
<organism evidence="5 6">
    <name type="scientific">Candidatus Onthocola gallistercoris</name>
    <dbReference type="NCBI Taxonomy" id="2840876"/>
    <lineage>
        <taxon>Bacteria</taxon>
        <taxon>Bacillati</taxon>
        <taxon>Bacillota</taxon>
        <taxon>Bacilli</taxon>
        <taxon>Candidatus Onthocola</taxon>
    </lineage>
</organism>
<keyword evidence="3" id="KW-0732">Signal</keyword>
<dbReference type="Pfam" id="PF13616">
    <property type="entry name" value="Rotamase_3"/>
    <property type="match status" value="1"/>
</dbReference>
<dbReference type="SUPFAM" id="SSF109998">
    <property type="entry name" value="Triger factor/SurA peptide-binding domain-like"/>
    <property type="match status" value="1"/>
</dbReference>
<feature type="signal peptide" evidence="3">
    <location>
        <begin position="1"/>
        <end position="31"/>
    </location>
</feature>
<proteinExistence type="predicted"/>
<evidence type="ECO:0000256" key="1">
    <source>
        <dbReference type="PROSITE-ProRule" id="PRU00278"/>
    </source>
</evidence>
<feature type="chain" id="PRO_5039589522" evidence="3">
    <location>
        <begin position="32"/>
        <end position="391"/>
    </location>
</feature>
<dbReference type="InterPro" id="IPR027304">
    <property type="entry name" value="Trigger_fact/SurA_dom_sf"/>
</dbReference>
<evidence type="ECO:0000259" key="4">
    <source>
        <dbReference type="PROSITE" id="PS50198"/>
    </source>
</evidence>
<dbReference type="PROSITE" id="PS50198">
    <property type="entry name" value="PPIC_PPIASE_2"/>
    <property type="match status" value="1"/>
</dbReference>
<dbReference type="PROSITE" id="PS51257">
    <property type="entry name" value="PROKAR_LIPOPROTEIN"/>
    <property type="match status" value="1"/>
</dbReference>
<protein>
    <submittedName>
        <fullName evidence="5">Peptidylprolyl isomerase</fullName>
    </submittedName>
</protein>
<gene>
    <name evidence="5" type="ORF">IAB63_05780</name>
</gene>
<dbReference type="InterPro" id="IPR050245">
    <property type="entry name" value="PrsA_foldase"/>
</dbReference>
<feature type="compositionally biased region" description="Acidic residues" evidence="2">
    <location>
        <begin position="380"/>
        <end position="391"/>
    </location>
</feature>
<evidence type="ECO:0000313" key="5">
    <source>
        <dbReference type="EMBL" id="HIU02745.1"/>
    </source>
</evidence>
<evidence type="ECO:0000256" key="2">
    <source>
        <dbReference type="SAM" id="MobiDB-lite"/>
    </source>
</evidence>
<feature type="domain" description="PpiC" evidence="4">
    <location>
        <begin position="175"/>
        <end position="295"/>
    </location>
</feature>
<feature type="compositionally biased region" description="Low complexity" evidence="2">
    <location>
        <begin position="346"/>
        <end position="379"/>
    </location>
</feature>
<dbReference type="Gene3D" id="3.10.50.40">
    <property type="match status" value="1"/>
</dbReference>
<name>A0A9D1HHJ4_9FIRM</name>
<dbReference type="InterPro" id="IPR046357">
    <property type="entry name" value="PPIase_dom_sf"/>
</dbReference>
<dbReference type="PANTHER" id="PTHR47245">
    <property type="entry name" value="PEPTIDYLPROLYL ISOMERASE"/>
    <property type="match status" value="1"/>
</dbReference>
<dbReference type="PANTHER" id="PTHR47245:SF2">
    <property type="entry name" value="PEPTIDYL-PROLYL CIS-TRANS ISOMERASE HP_0175-RELATED"/>
    <property type="match status" value="1"/>
</dbReference>
<evidence type="ECO:0000256" key="3">
    <source>
        <dbReference type="SAM" id="SignalP"/>
    </source>
</evidence>
<dbReference type="InterPro" id="IPR000297">
    <property type="entry name" value="PPIase_PpiC"/>
</dbReference>
<dbReference type="AlphaFoldDB" id="A0A9D1HHJ4"/>
<reference evidence="5" key="1">
    <citation type="submission" date="2020-10" db="EMBL/GenBank/DDBJ databases">
        <authorList>
            <person name="Gilroy R."/>
        </authorList>
    </citation>
    <scope>NUCLEOTIDE SEQUENCE</scope>
    <source>
        <strain evidence="5">CHK187-14744</strain>
    </source>
</reference>
<dbReference type="Proteomes" id="UP000824164">
    <property type="component" value="Unassembled WGS sequence"/>
</dbReference>
<evidence type="ECO:0000313" key="6">
    <source>
        <dbReference type="Proteomes" id="UP000824164"/>
    </source>
</evidence>
<accession>A0A9D1HHJ4</accession>
<sequence length="391" mass="43029">MNRKMKKVLSMGTACVLAVSLMTGCSSGQSASADPAITMEGRNVSMGEALLYTEVMKSQYESYYGDQIWDMEVSDGVTFGQSVKDGVTEDLVKMNYLASLAEQYDVSVSDEEKANYDTYVSNFKQNLGEDVISENNITDDDIRNLIEMNAISNTVYQKIINEMTVELTDEETENARCIKVQHILIPTTETTKEDENGDTVDMTDEEITAYKEQQYATAEEVLQKAQAGEDFKTLADEYSSENAGFEFSFDRNGYSYSQQSSMVEPFYTAAWELSEGEISGIVETEYGYHIIKCVSENDETETAQAISSAQSTKKQSAADDQIQADIDAKTYTLSEAWKNYTITSPAAETTAESDTTADSTETSADTTADSSADTTAETTTESETESETAAE</sequence>